<reference evidence="2 3" key="1">
    <citation type="submission" date="2020-07" db="EMBL/GenBank/DDBJ databases">
        <title>Comparative genomics of pyrophilous fungi reveals a link between fire events and developmental genes.</title>
        <authorList>
            <consortium name="DOE Joint Genome Institute"/>
            <person name="Steindorff A.S."/>
            <person name="Carver A."/>
            <person name="Calhoun S."/>
            <person name="Stillman K."/>
            <person name="Liu H."/>
            <person name="Lipzen A."/>
            <person name="Pangilinan J."/>
            <person name="Labutti K."/>
            <person name="Bruns T.D."/>
            <person name="Grigoriev I.V."/>
        </authorList>
    </citation>
    <scope>NUCLEOTIDE SEQUENCE [LARGE SCALE GENOMIC DNA]</scope>
    <source>
        <strain evidence="2 3">CBS 144469</strain>
    </source>
</reference>
<organism evidence="2 3">
    <name type="scientific">Ephemerocybe angulata</name>
    <dbReference type="NCBI Taxonomy" id="980116"/>
    <lineage>
        <taxon>Eukaryota</taxon>
        <taxon>Fungi</taxon>
        <taxon>Dikarya</taxon>
        <taxon>Basidiomycota</taxon>
        <taxon>Agaricomycotina</taxon>
        <taxon>Agaricomycetes</taxon>
        <taxon>Agaricomycetidae</taxon>
        <taxon>Agaricales</taxon>
        <taxon>Agaricineae</taxon>
        <taxon>Psathyrellaceae</taxon>
        <taxon>Ephemerocybe</taxon>
    </lineage>
</organism>
<sequence>MRCISGSELRDDIGCQPQFLVEMSELRSARVWAMGCGRIVFKGNIIPLSQRGDTLHRARTRNRRPFVKSERGAMVEVRGLRTARKYVSTSDSSPSKLRVNVPRRQGGNTAKRAGGGDARHHLFRTACGWGVVIKPFPRTARRHTGLRARISDGDGYTIGAKHYLIRTACGSREIVKVVYLRTAGIPQICAGTYRQRTGVYTPEQARSGRWALVKRLSKWVGSKLRKEMWEGDAQLYFLRTARGQGEVVKSPSELRGNVPEDYTTE</sequence>
<protein>
    <submittedName>
        <fullName evidence="2">Uncharacterized protein</fullName>
    </submittedName>
</protein>
<keyword evidence="3" id="KW-1185">Reference proteome</keyword>
<gene>
    <name evidence="2" type="ORF">DFP72DRAFT_854128</name>
</gene>
<dbReference type="AlphaFoldDB" id="A0A8H6HIN5"/>
<comment type="caution">
    <text evidence="2">The sequence shown here is derived from an EMBL/GenBank/DDBJ whole genome shotgun (WGS) entry which is preliminary data.</text>
</comment>
<feature type="region of interest" description="Disordered" evidence="1">
    <location>
        <begin position="88"/>
        <end position="116"/>
    </location>
</feature>
<evidence type="ECO:0000313" key="3">
    <source>
        <dbReference type="Proteomes" id="UP000521943"/>
    </source>
</evidence>
<evidence type="ECO:0000256" key="1">
    <source>
        <dbReference type="SAM" id="MobiDB-lite"/>
    </source>
</evidence>
<evidence type="ECO:0000313" key="2">
    <source>
        <dbReference type="EMBL" id="KAF6747735.1"/>
    </source>
</evidence>
<dbReference type="EMBL" id="JACGCI010000078">
    <property type="protein sequence ID" value="KAF6747735.1"/>
    <property type="molecule type" value="Genomic_DNA"/>
</dbReference>
<dbReference type="Proteomes" id="UP000521943">
    <property type="component" value="Unassembled WGS sequence"/>
</dbReference>
<name>A0A8H6HIN5_9AGAR</name>
<proteinExistence type="predicted"/>
<accession>A0A8H6HIN5</accession>